<dbReference type="Proteomes" id="UP000007875">
    <property type="component" value="Unassembled WGS sequence"/>
</dbReference>
<dbReference type="PANTHER" id="PTHR33667">
    <property type="entry name" value="SI:DKEY-57N24.6"/>
    <property type="match status" value="1"/>
</dbReference>
<dbReference type="eggNOG" id="ENOG502S93N">
    <property type="taxonomic scope" value="Eukaryota"/>
</dbReference>
<name>H2YYA8_CIOSA</name>
<feature type="compositionally biased region" description="Low complexity" evidence="1">
    <location>
        <begin position="23"/>
        <end position="41"/>
    </location>
</feature>
<feature type="compositionally biased region" description="Basic and acidic residues" evidence="1">
    <location>
        <begin position="244"/>
        <end position="253"/>
    </location>
</feature>
<evidence type="ECO:0000313" key="4">
    <source>
        <dbReference type="Proteomes" id="UP000007875"/>
    </source>
</evidence>
<dbReference type="InParanoid" id="H2YYA8"/>
<organism evidence="3 4">
    <name type="scientific">Ciona savignyi</name>
    <name type="common">Pacific transparent sea squirt</name>
    <dbReference type="NCBI Taxonomy" id="51511"/>
    <lineage>
        <taxon>Eukaryota</taxon>
        <taxon>Metazoa</taxon>
        <taxon>Chordata</taxon>
        <taxon>Tunicata</taxon>
        <taxon>Ascidiacea</taxon>
        <taxon>Phlebobranchia</taxon>
        <taxon>Cionidae</taxon>
        <taxon>Ciona</taxon>
    </lineage>
</organism>
<dbReference type="HOGENOM" id="CLU_076369_0_0_1"/>
<evidence type="ECO:0000259" key="2">
    <source>
        <dbReference type="Pfam" id="PF15084"/>
    </source>
</evidence>
<sequence>MADSLENLTQEDRNSAVPSFVGSAKSSRSSKSMKEAASAGKAKLETTKPHVVTITVTVAVAYPKPTDDHSKLLEELVKRNKRTVEAPRANQYLHCEYVVAPEHERTITDVVTYSVAAKVFTDTDSRVVKTWDDGQNVWVAWMHSHEIEVTSKNVMSLYDHVVDMKIWDGKDKVSTKARTDRPKAFRLPSGNESHMPGKGVQGVVARQSNSWLNVQPRESVVNVNKHEVKRPQSIPTDAAEPSADEGREQKETQ</sequence>
<keyword evidence="4" id="KW-1185">Reference proteome</keyword>
<protein>
    <recommendedName>
        <fullName evidence="2">DUF4550 domain-containing protein</fullName>
    </recommendedName>
</protein>
<dbReference type="GeneTree" id="ENSGT00940000169731"/>
<proteinExistence type="predicted"/>
<reference evidence="3" key="3">
    <citation type="submission" date="2025-09" db="UniProtKB">
        <authorList>
            <consortium name="Ensembl"/>
        </authorList>
    </citation>
    <scope>IDENTIFICATION</scope>
</reference>
<dbReference type="STRING" id="51511.ENSCSAVP00000010319"/>
<dbReference type="OMA" id="MHSHEIE"/>
<feature type="domain" description="DUF4550" evidence="2">
    <location>
        <begin position="91"/>
        <end position="184"/>
    </location>
</feature>
<dbReference type="Ensembl" id="ENSCSAVT00000010444.1">
    <property type="protein sequence ID" value="ENSCSAVP00000010319.1"/>
    <property type="gene ID" value="ENSCSAVG00000006081.1"/>
</dbReference>
<dbReference type="InterPro" id="IPR027876">
    <property type="entry name" value="DUF4550"/>
</dbReference>
<feature type="region of interest" description="Disordered" evidence="1">
    <location>
        <begin position="1"/>
        <end position="42"/>
    </location>
</feature>
<reference evidence="3" key="2">
    <citation type="submission" date="2025-08" db="UniProtKB">
        <authorList>
            <consortium name="Ensembl"/>
        </authorList>
    </citation>
    <scope>IDENTIFICATION</scope>
</reference>
<feature type="region of interest" description="Disordered" evidence="1">
    <location>
        <begin position="215"/>
        <end position="253"/>
    </location>
</feature>
<dbReference type="AlphaFoldDB" id="H2YYA8"/>
<dbReference type="Pfam" id="PF15084">
    <property type="entry name" value="DUF4550"/>
    <property type="match status" value="1"/>
</dbReference>
<dbReference type="PANTHER" id="PTHR33667:SF7">
    <property type="entry name" value="RIKEN CDNA 1810020O05 GENE"/>
    <property type="match status" value="1"/>
</dbReference>
<accession>H2YYA8</accession>
<reference evidence="4" key="1">
    <citation type="submission" date="2003-08" db="EMBL/GenBank/DDBJ databases">
        <authorList>
            <person name="Birren B."/>
            <person name="Nusbaum C."/>
            <person name="Abebe A."/>
            <person name="Abouelleil A."/>
            <person name="Adekoya E."/>
            <person name="Ait-zahra M."/>
            <person name="Allen N."/>
            <person name="Allen T."/>
            <person name="An P."/>
            <person name="Anderson M."/>
            <person name="Anderson S."/>
            <person name="Arachchi H."/>
            <person name="Armbruster J."/>
            <person name="Bachantsang P."/>
            <person name="Baldwin J."/>
            <person name="Barry A."/>
            <person name="Bayul T."/>
            <person name="Blitshsteyn B."/>
            <person name="Bloom T."/>
            <person name="Blye J."/>
            <person name="Boguslavskiy L."/>
            <person name="Borowsky M."/>
            <person name="Boukhgalter B."/>
            <person name="Brunache A."/>
            <person name="Butler J."/>
            <person name="Calixte N."/>
            <person name="Calvo S."/>
            <person name="Camarata J."/>
            <person name="Campo K."/>
            <person name="Chang J."/>
            <person name="Cheshatsang Y."/>
            <person name="Citroen M."/>
            <person name="Collymore A."/>
            <person name="Considine T."/>
            <person name="Cook A."/>
            <person name="Cooke P."/>
            <person name="Corum B."/>
            <person name="Cuomo C."/>
            <person name="David R."/>
            <person name="Dawoe T."/>
            <person name="Degray S."/>
            <person name="Dodge S."/>
            <person name="Dooley K."/>
            <person name="Dorje P."/>
            <person name="Dorjee K."/>
            <person name="Dorris L."/>
            <person name="Duffey N."/>
            <person name="Dupes A."/>
            <person name="Elkins T."/>
            <person name="Engels R."/>
            <person name="Erickson J."/>
            <person name="Farina A."/>
            <person name="Faro S."/>
            <person name="Ferreira P."/>
            <person name="Fischer H."/>
            <person name="Fitzgerald M."/>
            <person name="Foley K."/>
            <person name="Gage D."/>
            <person name="Galagan J."/>
            <person name="Gearin G."/>
            <person name="Gnerre S."/>
            <person name="Gnirke A."/>
            <person name="Goyette A."/>
            <person name="Graham J."/>
            <person name="Grandbois E."/>
            <person name="Gyaltsen K."/>
            <person name="Hafez N."/>
            <person name="Hagopian D."/>
            <person name="Hagos B."/>
            <person name="Hall J."/>
            <person name="Hatcher B."/>
            <person name="Heller A."/>
            <person name="Higgins H."/>
            <person name="Honan T."/>
            <person name="Horn A."/>
            <person name="Houde N."/>
            <person name="Hughes L."/>
            <person name="Hulme W."/>
            <person name="Husby E."/>
            <person name="Iliev I."/>
            <person name="Jaffe D."/>
            <person name="Jones C."/>
            <person name="Kamal M."/>
            <person name="Kamat A."/>
            <person name="Kamvysselis M."/>
            <person name="Karlsson E."/>
            <person name="Kells C."/>
            <person name="Kieu A."/>
            <person name="Kisner P."/>
            <person name="Kodira C."/>
            <person name="Kulbokas E."/>
            <person name="Labutti K."/>
            <person name="Lama D."/>
            <person name="Landers T."/>
            <person name="Leger J."/>
            <person name="Levine S."/>
            <person name="Lewis D."/>
            <person name="Lewis T."/>
            <person name="Lindblad-toh K."/>
            <person name="Liu X."/>
            <person name="Lokyitsang T."/>
            <person name="Lokyitsang Y."/>
            <person name="Lucien O."/>
            <person name="Lui A."/>
            <person name="Ma L.J."/>
            <person name="Mabbitt R."/>
            <person name="Macdonald J."/>
            <person name="Maclean C."/>
            <person name="Major J."/>
            <person name="Manning J."/>
            <person name="Marabella R."/>
            <person name="Maru K."/>
            <person name="Matthews C."/>
            <person name="Mauceli E."/>
            <person name="Mccarthy M."/>
            <person name="Mcdonough S."/>
            <person name="Mcghee T."/>
            <person name="Meldrim J."/>
            <person name="Meneus L."/>
            <person name="Mesirov J."/>
            <person name="Mihalev A."/>
            <person name="Mihova T."/>
            <person name="Mikkelsen T."/>
            <person name="Mlenga V."/>
            <person name="Moru K."/>
            <person name="Mozes J."/>
            <person name="Mulrain L."/>
            <person name="Munson G."/>
            <person name="Naylor J."/>
            <person name="Newes C."/>
            <person name="Nguyen C."/>
            <person name="Nguyen N."/>
            <person name="Nguyen T."/>
            <person name="Nicol R."/>
            <person name="Nielsen C."/>
            <person name="Nizzari M."/>
            <person name="Norbu C."/>
            <person name="Norbu N."/>
            <person name="O'donnell P."/>
            <person name="Okoawo O."/>
            <person name="O'leary S."/>
            <person name="Omotosho B."/>
            <person name="O'neill K."/>
            <person name="Osman S."/>
            <person name="Parker S."/>
            <person name="Perrin D."/>
            <person name="Phunkhang P."/>
            <person name="Piqani B."/>
            <person name="Purcell S."/>
            <person name="Rachupka T."/>
            <person name="Ramasamy U."/>
            <person name="Rameau R."/>
            <person name="Ray V."/>
            <person name="Raymond C."/>
            <person name="Retta R."/>
            <person name="Richardson S."/>
            <person name="Rise C."/>
            <person name="Rodriguez J."/>
            <person name="Rogers J."/>
            <person name="Rogov P."/>
            <person name="Rutman M."/>
            <person name="Schupbach R."/>
            <person name="Seaman C."/>
            <person name="Settipalli S."/>
            <person name="Sharpe T."/>
            <person name="Sheridan J."/>
            <person name="Sherpa N."/>
            <person name="Shi J."/>
            <person name="Smirnov S."/>
            <person name="Smith C."/>
            <person name="Sougnez C."/>
            <person name="Spencer B."/>
            <person name="Stalker J."/>
            <person name="Stange-thomann N."/>
            <person name="Stavropoulos S."/>
            <person name="Stetson K."/>
            <person name="Stone C."/>
            <person name="Stone S."/>
            <person name="Stubbs M."/>
            <person name="Talamas J."/>
            <person name="Tchuinga P."/>
            <person name="Tenzing P."/>
            <person name="Tesfaye S."/>
            <person name="Theodore J."/>
            <person name="Thoulutsang Y."/>
            <person name="Topham K."/>
            <person name="Towey S."/>
            <person name="Tsamla T."/>
            <person name="Tsomo N."/>
            <person name="Vallee D."/>
            <person name="Vassiliev H."/>
            <person name="Venkataraman V."/>
            <person name="Vinson J."/>
            <person name="Vo A."/>
            <person name="Wade C."/>
            <person name="Wang S."/>
            <person name="Wangchuk T."/>
            <person name="Wangdi T."/>
            <person name="Whittaker C."/>
            <person name="Wilkinson J."/>
            <person name="Wu Y."/>
            <person name="Wyman D."/>
            <person name="Yadav S."/>
            <person name="Yang S."/>
            <person name="Yang X."/>
            <person name="Yeager S."/>
            <person name="Yee E."/>
            <person name="Young G."/>
            <person name="Zainoun J."/>
            <person name="Zembeck L."/>
            <person name="Zimmer A."/>
            <person name="Zody M."/>
            <person name="Lander E."/>
        </authorList>
    </citation>
    <scope>NUCLEOTIDE SEQUENCE [LARGE SCALE GENOMIC DNA]</scope>
</reference>
<evidence type="ECO:0000313" key="3">
    <source>
        <dbReference type="Ensembl" id="ENSCSAVP00000010319.1"/>
    </source>
</evidence>
<evidence type="ECO:0000256" key="1">
    <source>
        <dbReference type="SAM" id="MobiDB-lite"/>
    </source>
</evidence>